<dbReference type="Proteomes" id="UP000499080">
    <property type="component" value="Unassembled WGS sequence"/>
</dbReference>
<evidence type="ECO:0000313" key="1">
    <source>
        <dbReference type="EMBL" id="GBN12865.1"/>
    </source>
</evidence>
<dbReference type="EMBL" id="BGPR01005728">
    <property type="protein sequence ID" value="GBN12865.1"/>
    <property type="molecule type" value="Genomic_DNA"/>
</dbReference>
<dbReference type="AlphaFoldDB" id="A0A4Y2LDR3"/>
<evidence type="ECO:0000313" key="2">
    <source>
        <dbReference type="Proteomes" id="UP000499080"/>
    </source>
</evidence>
<accession>A0A4Y2LDR3</accession>
<comment type="caution">
    <text evidence="1">The sequence shown here is derived from an EMBL/GenBank/DDBJ whole genome shotgun (WGS) entry which is preliminary data.</text>
</comment>
<reference evidence="1 2" key="1">
    <citation type="journal article" date="2019" name="Sci. Rep.">
        <title>Orb-weaving spider Araneus ventricosus genome elucidates the spidroin gene catalogue.</title>
        <authorList>
            <person name="Kono N."/>
            <person name="Nakamura H."/>
            <person name="Ohtoshi R."/>
            <person name="Moran D.A.P."/>
            <person name="Shinohara A."/>
            <person name="Yoshida Y."/>
            <person name="Fujiwara M."/>
            <person name="Mori M."/>
            <person name="Tomita M."/>
            <person name="Arakawa K."/>
        </authorList>
    </citation>
    <scope>NUCLEOTIDE SEQUENCE [LARGE SCALE GENOMIC DNA]</scope>
</reference>
<gene>
    <name evidence="1" type="ORF">AVEN_185959_1</name>
</gene>
<keyword evidence="2" id="KW-1185">Reference proteome</keyword>
<organism evidence="1 2">
    <name type="scientific">Araneus ventricosus</name>
    <name type="common">Orbweaver spider</name>
    <name type="synonym">Epeira ventricosa</name>
    <dbReference type="NCBI Taxonomy" id="182803"/>
    <lineage>
        <taxon>Eukaryota</taxon>
        <taxon>Metazoa</taxon>
        <taxon>Ecdysozoa</taxon>
        <taxon>Arthropoda</taxon>
        <taxon>Chelicerata</taxon>
        <taxon>Arachnida</taxon>
        <taxon>Araneae</taxon>
        <taxon>Araneomorphae</taxon>
        <taxon>Entelegynae</taxon>
        <taxon>Araneoidea</taxon>
        <taxon>Araneidae</taxon>
        <taxon>Araneus</taxon>
    </lineage>
</organism>
<sequence length="159" mass="18244">MNDNNNNFITATRCTTWTTPQDTIHCRQAKTLRQQQDKKGIQLGELFRNAHDAAELILNLNHDAVESVNPIPTHESDCGFINPILRIHGSNYVDSRIRICGFMNPNPRIRSFWSDSDPVVPFEEPDPRIRSGVNNTSLMRYENLNVTILQKLKVLRLDC</sequence>
<name>A0A4Y2LDR3_ARAVE</name>
<proteinExistence type="predicted"/>
<protein>
    <submittedName>
        <fullName evidence="1">Uncharacterized protein</fullName>
    </submittedName>
</protein>